<name>A0AAX3W5M7_MAMLE</name>
<feature type="transmembrane region" description="Helical" evidence="9">
    <location>
        <begin position="235"/>
        <end position="262"/>
    </location>
</feature>
<dbReference type="RefSeq" id="WP_103269255.1">
    <property type="nucleotide sequence ID" value="NZ_CP118776.1"/>
</dbReference>
<dbReference type="NCBIfam" id="TIGR00792">
    <property type="entry name" value="gph"/>
    <property type="match status" value="1"/>
</dbReference>
<dbReference type="GO" id="GO:0005886">
    <property type="term" value="C:plasma membrane"/>
    <property type="evidence" value="ECO:0007669"/>
    <property type="project" value="UniProtKB-SubCell"/>
</dbReference>
<keyword evidence="5 9" id="KW-0812">Transmembrane</keyword>
<dbReference type="PANTHER" id="PTHR11328:SF36">
    <property type="entry name" value="MELIBIOSE PERMEASE"/>
    <property type="match status" value="1"/>
</dbReference>
<proteinExistence type="predicted"/>
<keyword evidence="4" id="KW-0762">Sugar transport</keyword>
<feature type="transmembrane region" description="Helical" evidence="9">
    <location>
        <begin position="375"/>
        <end position="392"/>
    </location>
</feature>
<gene>
    <name evidence="10" type="primary">melB</name>
    <name evidence="10" type="ORF">PYH69_02925</name>
</gene>
<evidence type="ECO:0000313" key="11">
    <source>
        <dbReference type="Proteomes" id="UP001223261"/>
    </source>
</evidence>
<evidence type="ECO:0000256" key="3">
    <source>
        <dbReference type="ARBA" id="ARBA00022475"/>
    </source>
</evidence>
<evidence type="ECO:0000256" key="8">
    <source>
        <dbReference type="ARBA" id="ARBA00023136"/>
    </source>
</evidence>
<sequence length="457" mass="50984">MERQVTRKAKYSFGIGAFGKDLVVGLTGTFLMFYFTDVLGIAASFVGTLFFVARIWDAINDPVMGMIVDKTKTKWGKFRPWLVIGTLINSVVTVIMFTNFGLTGTSLYVFVSILYILWGMTYTMMDVPYWSWLPNLTNNPVEREEVSIIPRVFASMANLLIGTAGLAIVMYFDNIFGNGDQSAGFFVMTAIIAVIFVIAILITVRNVYEAPTNIDTGITLRFKDIWRILFTNKELLAYIGILVTFFLSLQILGNVAIYYFSYVAESKALFALFNAMGFMEIIALLLFPKVAKWLTREAVFPIAAISLTIGLIIILFAGYIAPTAAIPVMVGTAFIKIGTGFIMGIITVSIADVIDYSDMKFGQRNESVITSTQTFLMKTAMAVAALFTGWGLDLFGYQPGEVQTEHTKNGLRFIMIALPIISVIASYIIYKFSYNLKGDYIRDVVNVLNLRNKKRKL</sequence>
<evidence type="ECO:0000256" key="5">
    <source>
        <dbReference type="ARBA" id="ARBA00022692"/>
    </source>
</evidence>
<dbReference type="InterPro" id="IPR036259">
    <property type="entry name" value="MFS_trans_sf"/>
</dbReference>
<dbReference type="GO" id="GO:0006814">
    <property type="term" value="P:sodium ion transport"/>
    <property type="evidence" value="ECO:0007669"/>
    <property type="project" value="InterPro"/>
</dbReference>
<evidence type="ECO:0000313" key="10">
    <source>
        <dbReference type="EMBL" id="WHI60598.1"/>
    </source>
</evidence>
<dbReference type="InterPro" id="IPR039672">
    <property type="entry name" value="MFS_2"/>
</dbReference>
<evidence type="ECO:0000256" key="7">
    <source>
        <dbReference type="ARBA" id="ARBA00022989"/>
    </source>
</evidence>
<feature type="transmembrane region" description="Helical" evidence="9">
    <location>
        <begin position="268"/>
        <end position="287"/>
    </location>
</feature>
<evidence type="ECO:0000256" key="2">
    <source>
        <dbReference type="ARBA" id="ARBA00022448"/>
    </source>
</evidence>
<keyword evidence="3" id="KW-1003">Cell membrane</keyword>
<dbReference type="AlphaFoldDB" id="A0AAX3W5M7"/>
<dbReference type="Pfam" id="PF13347">
    <property type="entry name" value="MFS_2"/>
    <property type="match status" value="1"/>
</dbReference>
<dbReference type="PROSITE" id="PS00872">
    <property type="entry name" value="NA_GALACTOSIDE_SYMP"/>
    <property type="match status" value="1"/>
</dbReference>
<feature type="transmembrane region" description="Helical" evidence="9">
    <location>
        <begin position="299"/>
        <end position="321"/>
    </location>
</feature>
<evidence type="ECO:0000256" key="6">
    <source>
        <dbReference type="ARBA" id="ARBA00022847"/>
    </source>
</evidence>
<dbReference type="CDD" id="cd17332">
    <property type="entry name" value="MFS_MelB_like"/>
    <property type="match status" value="1"/>
</dbReference>
<evidence type="ECO:0000256" key="1">
    <source>
        <dbReference type="ARBA" id="ARBA00004651"/>
    </source>
</evidence>
<keyword evidence="7 9" id="KW-1133">Transmembrane helix</keyword>
<accession>A0AAX3W5M7</accession>
<evidence type="ECO:0000256" key="9">
    <source>
        <dbReference type="SAM" id="Phobius"/>
    </source>
</evidence>
<feature type="transmembrane region" description="Helical" evidence="9">
    <location>
        <begin position="80"/>
        <end position="102"/>
    </location>
</feature>
<dbReference type="InterPro" id="IPR018043">
    <property type="entry name" value="Na/Gal_symport_CS"/>
</dbReference>
<dbReference type="GO" id="GO:0008643">
    <property type="term" value="P:carbohydrate transport"/>
    <property type="evidence" value="ECO:0007669"/>
    <property type="project" value="InterPro"/>
</dbReference>
<feature type="transmembrane region" description="Helical" evidence="9">
    <location>
        <begin position="412"/>
        <end position="430"/>
    </location>
</feature>
<organism evidence="10 11">
    <name type="scientific">Mammaliicoccus lentus</name>
    <name type="common">Staphylococcus lentus</name>
    <dbReference type="NCBI Taxonomy" id="42858"/>
    <lineage>
        <taxon>Bacteria</taxon>
        <taxon>Bacillati</taxon>
        <taxon>Bacillota</taxon>
        <taxon>Bacilli</taxon>
        <taxon>Bacillales</taxon>
        <taxon>Staphylococcaceae</taxon>
        <taxon>Mammaliicoccus</taxon>
    </lineage>
</organism>
<dbReference type="Gene3D" id="1.20.1250.20">
    <property type="entry name" value="MFS general substrate transporter like domains"/>
    <property type="match status" value="1"/>
</dbReference>
<feature type="transmembrane region" description="Helical" evidence="9">
    <location>
        <begin position="152"/>
        <end position="172"/>
    </location>
</feature>
<feature type="transmembrane region" description="Helical" evidence="9">
    <location>
        <begin position="333"/>
        <end position="354"/>
    </location>
</feature>
<keyword evidence="2" id="KW-0813">Transport</keyword>
<dbReference type="EMBL" id="CP118848">
    <property type="protein sequence ID" value="WHI60598.1"/>
    <property type="molecule type" value="Genomic_DNA"/>
</dbReference>
<dbReference type="Proteomes" id="UP001223261">
    <property type="component" value="Chromosome"/>
</dbReference>
<dbReference type="PANTHER" id="PTHR11328">
    <property type="entry name" value="MAJOR FACILITATOR SUPERFAMILY DOMAIN-CONTAINING PROTEIN"/>
    <property type="match status" value="1"/>
</dbReference>
<comment type="subcellular location">
    <subcellularLocation>
        <location evidence="1">Cell membrane</location>
        <topology evidence="1">Multi-pass membrane protein</topology>
    </subcellularLocation>
</comment>
<dbReference type="NCBIfam" id="NF007749">
    <property type="entry name" value="PRK10429.1"/>
    <property type="match status" value="1"/>
</dbReference>
<feature type="transmembrane region" description="Helical" evidence="9">
    <location>
        <begin position="108"/>
        <end position="131"/>
    </location>
</feature>
<feature type="transmembrane region" description="Helical" evidence="9">
    <location>
        <begin position="12"/>
        <end position="35"/>
    </location>
</feature>
<feature type="transmembrane region" description="Helical" evidence="9">
    <location>
        <begin position="41"/>
        <end position="59"/>
    </location>
</feature>
<reference evidence="10" key="1">
    <citation type="journal article" date="2023" name="Antibiotics">
        <title>Prevalence and Molecular Characterization of Methicillin-Resistant Staphylococci (MRS) and Mammaliicocci (MRM) in Dromedary Camels from Algeria: First Detection of SCCmec-mecC Hybrid in Methicillin-Resistant Mammaliicoccus lentus.</title>
        <authorList>
            <person name="Belhout C."/>
            <person name="Boyen F."/>
            <person name="Vereecke N."/>
            <person name="Theuns S."/>
            <person name="Taibi N."/>
            <person name="Stegger M."/>
            <person name="de la Fe-Rodriguez P.Y."/>
            <person name="Bouayad L."/>
            <person name="Elgroud R."/>
            <person name="Butaye P."/>
        </authorList>
    </citation>
    <scope>NUCLEOTIDE SEQUENCE</scope>
    <source>
        <strain evidence="10">7048</strain>
    </source>
</reference>
<dbReference type="InterPro" id="IPR001927">
    <property type="entry name" value="Na/Gal_symport"/>
</dbReference>
<dbReference type="GO" id="GO:0015293">
    <property type="term" value="F:symporter activity"/>
    <property type="evidence" value="ECO:0007669"/>
    <property type="project" value="UniProtKB-KW"/>
</dbReference>
<keyword evidence="6" id="KW-0769">Symport</keyword>
<feature type="transmembrane region" description="Helical" evidence="9">
    <location>
        <begin position="184"/>
        <end position="204"/>
    </location>
</feature>
<keyword evidence="8 9" id="KW-0472">Membrane</keyword>
<dbReference type="SUPFAM" id="SSF103473">
    <property type="entry name" value="MFS general substrate transporter"/>
    <property type="match status" value="1"/>
</dbReference>
<evidence type="ECO:0000256" key="4">
    <source>
        <dbReference type="ARBA" id="ARBA00022597"/>
    </source>
</evidence>
<protein>
    <submittedName>
        <fullName evidence="10">Melibiose:sodium transporter MelB</fullName>
    </submittedName>
</protein>
<dbReference type="GeneID" id="99677589"/>